<evidence type="ECO:0000259" key="2">
    <source>
        <dbReference type="PROSITE" id="PS51644"/>
    </source>
</evidence>
<dbReference type="Proteomes" id="UP000655751">
    <property type="component" value="Unassembled WGS sequence"/>
</dbReference>
<comment type="caution">
    <text evidence="3">The sequence shown here is derived from an EMBL/GenBank/DDBJ whole genome shotgun (WGS) entry which is preliminary data.</text>
</comment>
<feature type="region of interest" description="Disordered" evidence="1">
    <location>
        <begin position="188"/>
        <end position="207"/>
    </location>
</feature>
<dbReference type="RefSeq" id="WP_196151824.1">
    <property type="nucleotide sequence ID" value="NZ_JADMLG010000011.1"/>
</dbReference>
<dbReference type="InterPro" id="IPR041966">
    <property type="entry name" value="LOTUS-like"/>
</dbReference>
<reference evidence="3" key="1">
    <citation type="submission" date="2020-11" db="EMBL/GenBank/DDBJ databases">
        <title>Nocardia NEAU-351.nov., a novel actinomycete isolated from the cow dung.</title>
        <authorList>
            <person name="Zhang X."/>
        </authorList>
    </citation>
    <scope>NUCLEOTIDE SEQUENCE</scope>
    <source>
        <strain evidence="3">NEAU-351</strain>
    </source>
</reference>
<dbReference type="PROSITE" id="PS51644">
    <property type="entry name" value="HTH_OST"/>
    <property type="match status" value="1"/>
</dbReference>
<evidence type="ECO:0000313" key="3">
    <source>
        <dbReference type="EMBL" id="MBH0779510.1"/>
    </source>
</evidence>
<gene>
    <name evidence="3" type="ORF">IT779_24890</name>
</gene>
<dbReference type="Gene3D" id="3.40.50.1010">
    <property type="entry name" value="5'-nuclease"/>
    <property type="match status" value="1"/>
</dbReference>
<organism evidence="3 4">
    <name type="scientific">Nocardia bovistercoris</name>
    <dbReference type="NCBI Taxonomy" id="2785916"/>
    <lineage>
        <taxon>Bacteria</taxon>
        <taxon>Bacillati</taxon>
        <taxon>Actinomycetota</taxon>
        <taxon>Actinomycetes</taxon>
        <taxon>Mycobacteriales</taxon>
        <taxon>Nocardiaceae</taxon>
        <taxon>Nocardia</taxon>
    </lineage>
</organism>
<sequence>MNGPQRWHAPARRLWGCLGRLLIFAGERLAARGARVGPGAAAKGELAVLIDSDNTPPRRIGAVLAEIERRYGRAGIVRAYGDWSRPHLGGWRHPVIVYSIRPIHHFASASGKNSTDIALAIDALDLLHTTDLRAVVLVSSDSDFTTLARRIHEFGCRVYGVGNAQTSQMLVTACDEFLYLENLTAAPRSPQPGPAAVPESAPGGPRTAIDVSPEVAARLREVVAKSAADEDGWAHLSMVANMLIKHFPEFSPRSYGHARFGKFVAASALFDVREVSPGKGKSKVTYVRWVEQAHSTG</sequence>
<protein>
    <submittedName>
        <fullName evidence="3">NYN domain-containing protein</fullName>
    </submittedName>
</protein>
<dbReference type="CDD" id="cd10146">
    <property type="entry name" value="LabA_like_C"/>
    <property type="match status" value="1"/>
</dbReference>
<dbReference type="Pfam" id="PF01936">
    <property type="entry name" value="NYN"/>
    <property type="match status" value="1"/>
</dbReference>
<dbReference type="PANTHER" id="PTHR35811">
    <property type="entry name" value="SLR1870 PROTEIN"/>
    <property type="match status" value="1"/>
</dbReference>
<dbReference type="Pfam" id="PF12872">
    <property type="entry name" value="OST-HTH"/>
    <property type="match status" value="1"/>
</dbReference>
<dbReference type="InterPro" id="IPR021139">
    <property type="entry name" value="NYN"/>
</dbReference>
<keyword evidence="4" id="KW-1185">Reference proteome</keyword>
<dbReference type="Gene3D" id="3.30.420.610">
    <property type="entry name" value="LOTUS domain-like"/>
    <property type="match status" value="1"/>
</dbReference>
<dbReference type="InterPro" id="IPR025605">
    <property type="entry name" value="OST-HTH/LOTUS_dom"/>
</dbReference>
<proteinExistence type="predicted"/>
<feature type="domain" description="HTH OST-type" evidence="2">
    <location>
        <begin position="211"/>
        <end position="291"/>
    </location>
</feature>
<name>A0A931N2H5_9NOCA</name>
<dbReference type="PANTHER" id="PTHR35811:SF1">
    <property type="entry name" value="HTH OST-TYPE DOMAIN-CONTAINING PROTEIN"/>
    <property type="match status" value="1"/>
</dbReference>
<dbReference type="CDD" id="cd11297">
    <property type="entry name" value="PIN_LabA-like_N_1"/>
    <property type="match status" value="1"/>
</dbReference>
<dbReference type="GO" id="GO:0004540">
    <property type="term" value="F:RNA nuclease activity"/>
    <property type="evidence" value="ECO:0007669"/>
    <property type="project" value="InterPro"/>
</dbReference>
<accession>A0A931N2H5</accession>
<dbReference type="AlphaFoldDB" id="A0A931N2H5"/>
<evidence type="ECO:0000313" key="4">
    <source>
        <dbReference type="Proteomes" id="UP000655751"/>
    </source>
</evidence>
<dbReference type="EMBL" id="JADMLG010000011">
    <property type="protein sequence ID" value="MBH0779510.1"/>
    <property type="molecule type" value="Genomic_DNA"/>
</dbReference>
<evidence type="ECO:0000256" key="1">
    <source>
        <dbReference type="SAM" id="MobiDB-lite"/>
    </source>
</evidence>